<feature type="transmembrane region" description="Helical" evidence="2">
    <location>
        <begin position="402"/>
        <end position="421"/>
    </location>
</feature>
<feature type="transmembrane region" description="Helical" evidence="2">
    <location>
        <begin position="433"/>
        <end position="455"/>
    </location>
</feature>
<keyword evidence="2" id="KW-1133">Transmembrane helix</keyword>
<dbReference type="EMBL" id="JACVVX010000002">
    <property type="protein sequence ID" value="MBD0414496.1"/>
    <property type="molecule type" value="Genomic_DNA"/>
</dbReference>
<evidence type="ECO:0000313" key="3">
    <source>
        <dbReference type="EMBL" id="MBD0414496.1"/>
    </source>
</evidence>
<protein>
    <submittedName>
        <fullName evidence="3">Uncharacterized protein</fullName>
    </submittedName>
</protein>
<dbReference type="RefSeq" id="WP_188163936.1">
    <property type="nucleotide sequence ID" value="NZ_JACVVX010000002.1"/>
</dbReference>
<keyword evidence="2" id="KW-0812">Transmembrane</keyword>
<evidence type="ECO:0000256" key="2">
    <source>
        <dbReference type="SAM" id="Phobius"/>
    </source>
</evidence>
<accession>A0A8J6PU85</accession>
<proteinExistence type="predicted"/>
<evidence type="ECO:0000313" key="4">
    <source>
        <dbReference type="Proteomes" id="UP000643405"/>
    </source>
</evidence>
<dbReference type="Proteomes" id="UP000643405">
    <property type="component" value="Unassembled WGS sequence"/>
</dbReference>
<organism evidence="3 4">
    <name type="scientific">Oryzicola mucosus</name>
    <dbReference type="NCBI Taxonomy" id="2767425"/>
    <lineage>
        <taxon>Bacteria</taxon>
        <taxon>Pseudomonadati</taxon>
        <taxon>Pseudomonadota</taxon>
        <taxon>Alphaproteobacteria</taxon>
        <taxon>Hyphomicrobiales</taxon>
        <taxon>Phyllobacteriaceae</taxon>
        <taxon>Oryzicola</taxon>
    </lineage>
</organism>
<gene>
    <name evidence="3" type="ORF">ICI42_07510</name>
</gene>
<keyword evidence="4" id="KW-1185">Reference proteome</keyword>
<reference evidence="3" key="1">
    <citation type="submission" date="2020-09" db="EMBL/GenBank/DDBJ databases">
        <title>Genome seq and assembly of Tianweitania sp.</title>
        <authorList>
            <person name="Chhetri G."/>
        </authorList>
    </citation>
    <scope>NUCLEOTIDE SEQUENCE</scope>
    <source>
        <strain evidence="3">Rool2</strain>
    </source>
</reference>
<feature type="transmembrane region" description="Helical" evidence="2">
    <location>
        <begin position="90"/>
        <end position="109"/>
    </location>
</feature>
<dbReference type="AlphaFoldDB" id="A0A8J6PU85"/>
<name>A0A8J6PU85_9HYPH</name>
<keyword evidence="2" id="KW-0472">Membrane</keyword>
<sequence length="497" mass="54963">MSNAPYVNVLLRDARMVAEFLTATNGVTNTELRSAIDAVERLPTKDRLLSAPAVTQLAQIYEDLRKQVPFKQFYALRSGWRVFPSKWRRLWTAVMVLAAIAFMICTLHLTRIYNRGVEISAALTTLEQNEAEMRYGELERRLLDAQKQLGDELQYSNFGDAQTTNAGTGTAIIGSRVMRDNERFLLAREASHRLLYELVNLDQRVGTVKLMADSFQRQARYPVAGQQTVEGYLLSLGMKFGALSKSQKACPSGVDAGGQCINGGNGHSKNDFVYTGFFDPRLAGMRQAFCGSVGLLEQYALGKITKAEISKRNPFIGQLVYSFDKTLGVDTAESILRSCALRLNFYSGAFPDIEALNIDVQDTLNLYSLIILPAVYGALGAIIYFLRAFLNPQEPNEGWSRTVYRISLGALAGMIMAWLGMGLLGNDEAFKRIGLGLFAFAFILGFSIDVFFDLLENLVKAARKTVRQVGSADENALPKDPSKGQMAPPHNEPIVGQ</sequence>
<comment type="caution">
    <text evidence="3">The sequence shown here is derived from an EMBL/GenBank/DDBJ whole genome shotgun (WGS) entry which is preliminary data.</text>
</comment>
<evidence type="ECO:0000256" key="1">
    <source>
        <dbReference type="SAM" id="MobiDB-lite"/>
    </source>
</evidence>
<feature type="transmembrane region" description="Helical" evidence="2">
    <location>
        <begin position="366"/>
        <end position="390"/>
    </location>
</feature>
<feature type="region of interest" description="Disordered" evidence="1">
    <location>
        <begin position="472"/>
        <end position="497"/>
    </location>
</feature>